<evidence type="ECO:0000313" key="11">
    <source>
        <dbReference type="EMBL" id="KAJ7329611.1"/>
    </source>
</evidence>
<dbReference type="InterPro" id="IPR046338">
    <property type="entry name" value="GAIN_dom_sf"/>
</dbReference>
<dbReference type="Gene3D" id="1.20.1070.10">
    <property type="entry name" value="Rhodopsin 7-helix transmembrane proteins"/>
    <property type="match status" value="1"/>
</dbReference>
<dbReference type="PANTHER" id="PTHR12011:SF347">
    <property type="entry name" value="FI21270P1-RELATED"/>
    <property type="match status" value="1"/>
</dbReference>
<dbReference type="Pfam" id="PF00002">
    <property type="entry name" value="7tm_2"/>
    <property type="match status" value="1"/>
</dbReference>
<evidence type="ECO:0000256" key="1">
    <source>
        <dbReference type="ARBA" id="ARBA00004141"/>
    </source>
</evidence>
<dbReference type="Proteomes" id="UP001142489">
    <property type="component" value="Unassembled WGS sequence"/>
</dbReference>
<dbReference type="EMBL" id="JAPFRF010000006">
    <property type="protein sequence ID" value="KAJ7329611.1"/>
    <property type="molecule type" value="Genomic_DNA"/>
</dbReference>
<keyword evidence="6" id="KW-1015">Disulfide bond</keyword>
<dbReference type="InterPro" id="IPR017981">
    <property type="entry name" value="GPCR_2-like_7TM"/>
</dbReference>
<evidence type="ECO:0000256" key="3">
    <source>
        <dbReference type="ARBA" id="ARBA00022729"/>
    </source>
</evidence>
<evidence type="ECO:0000259" key="9">
    <source>
        <dbReference type="PROSITE" id="PS50221"/>
    </source>
</evidence>
<feature type="transmembrane region" description="Helical" evidence="8">
    <location>
        <begin position="449"/>
        <end position="472"/>
    </location>
</feature>
<keyword evidence="4 8" id="KW-1133">Transmembrane helix</keyword>
<protein>
    <recommendedName>
        <fullName evidence="13">Cadherin EGF LAG seven-pass G-type receptor 1</fullName>
    </recommendedName>
</protein>
<dbReference type="OrthoDB" id="26203at2759"/>
<dbReference type="PROSITE" id="PS50221">
    <property type="entry name" value="GAIN_B"/>
    <property type="match status" value="1"/>
</dbReference>
<dbReference type="FunFam" id="1.20.1070.10:FF:000123">
    <property type="entry name" value="cadherin EGF LAG seven-pass G-type receptor 1 isoform X2"/>
    <property type="match status" value="1"/>
</dbReference>
<dbReference type="PROSITE" id="PS00650">
    <property type="entry name" value="G_PROTEIN_RECEP_F2_2"/>
    <property type="match status" value="1"/>
</dbReference>
<dbReference type="PANTHER" id="PTHR12011">
    <property type="entry name" value="ADHESION G-PROTEIN COUPLED RECEPTOR"/>
    <property type="match status" value="1"/>
</dbReference>
<dbReference type="GO" id="GO:0007166">
    <property type="term" value="P:cell surface receptor signaling pathway"/>
    <property type="evidence" value="ECO:0007669"/>
    <property type="project" value="InterPro"/>
</dbReference>
<feature type="compositionally biased region" description="Polar residues" evidence="7">
    <location>
        <begin position="669"/>
        <end position="679"/>
    </location>
</feature>
<keyword evidence="12" id="KW-1185">Reference proteome</keyword>
<feature type="transmembrane region" description="Helical" evidence="8">
    <location>
        <begin position="421"/>
        <end position="443"/>
    </location>
</feature>
<accession>A0A9Q0XXY4</accession>
<evidence type="ECO:0000256" key="6">
    <source>
        <dbReference type="ARBA" id="ARBA00023157"/>
    </source>
</evidence>
<evidence type="ECO:0008006" key="13">
    <source>
        <dbReference type="Google" id="ProtNLM"/>
    </source>
</evidence>
<dbReference type="GO" id="GO:0004930">
    <property type="term" value="F:G protein-coupled receptor activity"/>
    <property type="evidence" value="ECO:0007669"/>
    <property type="project" value="InterPro"/>
</dbReference>
<feature type="transmembrane region" description="Helical" evidence="8">
    <location>
        <begin position="238"/>
        <end position="261"/>
    </location>
</feature>
<name>A0A9Q0XXY4_9SAUR</name>
<feature type="transmembrane region" description="Helical" evidence="8">
    <location>
        <begin position="297"/>
        <end position="319"/>
    </location>
</feature>
<feature type="domain" description="G-protein coupled receptors family 2 profile 2" evidence="10">
    <location>
        <begin position="236"/>
        <end position="473"/>
    </location>
</feature>
<comment type="caution">
    <text evidence="11">The sequence shown here is derived from an EMBL/GenBank/DDBJ whole genome shotgun (WGS) entry which is preliminary data.</text>
</comment>
<dbReference type="InterPro" id="IPR000203">
    <property type="entry name" value="GPS"/>
</dbReference>
<comment type="subcellular location">
    <subcellularLocation>
        <location evidence="1">Membrane</location>
        <topology evidence="1">Multi-pass membrane protein</topology>
    </subcellularLocation>
</comment>
<keyword evidence="2 8" id="KW-0812">Transmembrane</keyword>
<proteinExistence type="predicted"/>
<dbReference type="GO" id="GO:0005886">
    <property type="term" value="C:plasma membrane"/>
    <property type="evidence" value="ECO:0007669"/>
    <property type="project" value="UniProtKB-SubCell"/>
</dbReference>
<feature type="transmembrane region" description="Helical" evidence="8">
    <location>
        <begin position="273"/>
        <end position="291"/>
    </location>
</feature>
<keyword evidence="5 8" id="KW-0472">Membrane</keyword>
<evidence type="ECO:0000256" key="5">
    <source>
        <dbReference type="ARBA" id="ARBA00023136"/>
    </source>
</evidence>
<feature type="compositionally biased region" description="Basic and acidic residues" evidence="7">
    <location>
        <begin position="680"/>
        <end position="692"/>
    </location>
</feature>
<feature type="region of interest" description="Disordered" evidence="7">
    <location>
        <begin position="667"/>
        <end position="722"/>
    </location>
</feature>
<feature type="compositionally biased region" description="Polar residues" evidence="7">
    <location>
        <begin position="743"/>
        <end position="762"/>
    </location>
</feature>
<dbReference type="PRINTS" id="PR00249">
    <property type="entry name" value="GPCRSECRETIN"/>
</dbReference>
<dbReference type="SMART" id="SM00303">
    <property type="entry name" value="GPS"/>
    <property type="match status" value="1"/>
</dbReference>
<dbReference type="InterPro" id="IPR000832">
    <property type="entry name" value="GPCR_2_secretin-like"/>
</dbReference>
<evidence type="ECO:0000313" key="12">
    <source>
        <dbReference type="Proteomes" id="UP001142489"/>
    </source>
</evidence>
<dbReference type="Pfam" id="PF01825">
    <property type="entry name" value="GPS"/>
    <property type="match status" value="1"/>
</dbReference>
<dbReference type="SUPFAM" id="SSF81321">
    <property type="entry name" value="Family A G protein-coupled receptor-like"/>
    <property type="match status" value="1"/>
</dbReference>
<reference evidence="11" key="1">
    <citation type="journal article" date="2023" name="DNA Res.">
        <title>Chromosome-level genome assembly of Phrynocephalus forsythii using third-generation DNA sequencing and Hi-C analysis.</title>
        <authorList>
            <person name="Qi Y."/>
            <person name="Zhao W."/>
            <person name="Zhao Y."/>
            <person name="Niu C."/>
            <person name="Cao S."/>
            <person name="Zhang Y."/>
        </authorList>
    </citation>
    <scope>NUCLEOTIDE SEQUENCE</scope>
    <source>
        <tissue evidence="11">Muscle</tissue>
    </source>
</reference>
<feature type="transmembrane region" description="Helical" evidence="8">
    <location>
        <begin position="340"/>
        <end position="360"/>
    </location>
</feature>
<dbReference type="FunFam" id="2.60.220.50:FF:000005">
    <property type="entry name" value="Cadherin EGF LAG seven-pass G-type receptor 2"/>
    <property type="match status" value="1"/>
</dbReference>
<sequence>MRNTYMKPFIIVASNMIIAVDVFQKSNFTGAKVPQFDGIKDYPRDLESSVLFPDTLLKASNRKVVPTVKPSNHRLSPKLEDEIFKSKNILAKRKRRHPEESNQYAVAMVIIYRTLGQFLPESYDPDRRSLRLPNRPIINTPIISTIVYRNGESLSSLLESPITLDHVMLETEERTKPVCVFWNHSIVIGETGGWSSKGCELFSRSQSHIVCQCNHMTSFAVLMDISKRENGEALPLKIITYTTVSISLAALLLTFILLVLIRTLRSNLHSIHKNLVAALFFSELVFLIGINQTENPFVCTVIAILLHYFYMSTFAWMFVEQLHIYRMLTEVRNINFGHMRFYYVMGWGIPAIITGLAVGLDPQGYGNPDFCWLSVHDTLIWSFAGPIVIVVVINIVIFILAVKASCRRKQRSLEKTGVISVLRTTFLLLLLISATWLLGLMAVNSDVMTFHYLFAIFSCLQGLFIFFFHCIFNKEVRKHLKNTFTGKKPLPDDSTTTRATLLTRSLNCNDTYIEEPNMYRTTIGESTVSLESTVRDEAAQKLSGSSSQARGGHTECDSSIFHRKPSKSNEHDSDSDSELSLDEHSSSYASSHSSDSEEDAIGTQKKWSTAASKNSDRGPLHSTPKVDSVPNHVKSCWPSEGIAASDGEERNVKQRLKVETKVNVELHQENQANHSSEIPQNKEDEGHQKENKPLAQQNHQQPEQRKGILKNKVTYPPPLVDKNVKNRLREKLTDYNQSTISSRTLSLGTNNGVRVNSDSGVTIKNPRRDQPPEQINGLAMNVHVGALTAETSDSEGSNETSI</sequence>
<evidence type="ECO:0000256" key="7">
    <source>
        <dbReference type="SAM" id="MobiDB-lite"/>
    </source>
</evidence>
<feature type="region of interest" description="Disordered" evidence="7">
    <location>
        <begin position="743"/>
        <end position="774"/>
    </location>
</feature>
<evidence type="ECO:0000256" key="8">
    <source>
        <dbReference type="SAM" id="Phobius"/>
    </source>
</evidence>
<feature type="region of interest" description="Disordered" evidence="7">
    <location>
        <begin position="534"/>
        <end position="632"/>
    </location>
</feature>
<dbReference type="InterPro" id="IPR017983">
    <property type="entry name" value="GPCR_2_secretin-like_CS"/>
</dbReference>
<evidence type="ECO:0000256" key="4">
    <source>
        <dbReference type="ARBA" id="ARBA00022989"/>
    </source>
</evidence>
<feature type="transmembrane region" description="Helical" evidence="8">
    <location>
        <begin position="380"/>
        <end position="401"/>
    </location>
</feature>
<keyword evidence="3" id="KW-0732">Signal</keyword>
<evidence type="ECO:0000259" key="10">
    <source>
        <dbReference type="PROSITE" id="PS50261"/>
    </source>
</evidence>
<feature type="domain" description="GAIN-B" evidence="9">
    <location>
        <begin position="66"/>
        <end position="229"/>
    </location>
</feature>
<gene>
    <name evidence="11" type="ORF">JRQ81_015785</name>
</gene>
<dbReference type="Gene3D" id="2.60.220.50">
    <property type="match status" value="1"/>
</dbReference>
<dbReference type="PROSITE" id="PS50261">
    <property type="entry name" value="G_PROTEIN_RECEP_F2_4"/>
    <property type="match status" value="1"/>
</dbReference>
<organism evidence="11 12">
    <name type="scientific">Phrynocephalus forsythii</name>
    <dbReference type="NCBI Taxonomy" id="171643"/>
    <lineage>
        <taxon>Eukaryota</taxon>
        <taxon>Metazoa</taxon>
        <taxon>Chordata</taxon>
        <taxon>Craniata</taxon>
        <taxon>Vertebrata</taxon>
        <taxon>Euteleostomi</taxon>
        <taxon>Lepidosauria</taxon>
        <taxon>Squamata</taxon>
        <taxon>Bifurcata</taxon>
        <taxon>Unidentata</taxon>
        <taxon>Episquamata</taxon>
        <taxon>Toxicofera</taxon>
        <taxon>Iguania</taxon>
        <taxon>Acrodonta</taxon>
        <taxon>Agamidae</taxon>
        <taxon>Agaminae</taxon>
        <taxon>Phrynocephalus</taxon>
    </lineage>
</organism>
<evidence type="ECO:0000256" key="2">
    <source>
        <dbReference type="ARBA" id="ARBA00022692"/>
    </source>
</evidence>
<dbReference type="InterPro" id="IPR057244">
    <property type="entry name" value="GAIN_B"/>
</dbReference>
<dbReference type="AlphaFoldDB" id="A0A9Q0XXY4"/>